<dbReference type="Proteomes" id="UP001337580">
    <property type="component" value="Chromosome"/>
</dbReference>
<evidence type="ECO:0000256" key="6">
    <source>
        <dbReference type="ARBA" id="ARBA00022741"/>
    </source>
</evidence>
<dbReference type="KEGG" id="ips:CfP315_0379"/>
<gene>
    <name evidence="11" type="primary">argS</name>
    <name evidence="15" type="ORF">CfP315_0379</name>
</gene>
<dbReference type="EC" id="6.1.1.19" evidence="11"/>
<evidence type="ECO:0000256" key="4">
    <source>
        <dbReference type="ARBA" id="ARBA00022490"/>
    </source>
</evidence>
<dbReference type="PROSITE" id="PS00178">
    <property type="entry name" value="AA_TRNA_LIGASE_I"/>
    <property type="match status" value="1"/>
</dbReference>
<evidence type="ECO:0000256" key="5">
    <source>
        <dbReference type="ARBA" id="ARBA00022598"/>
    </source>
</evidence>
<evidence type="ECO:0000256" key="10">
    <source>
        <dbReference type="ARBA" id="ARBA00049339"/>
    </source>
</evidence>
<comment type="similarity">
    <text evidence="2 11 12">Belongs to the class-I aminoacyl-tRNA synthetase family.</text>
</comment>
<reference evidence="15" key="1">
    <citation type="journal article" date="2023" name="ISME J.">
        <title>Emergence of putative energy parasites within Clostridia revealed by genome analysis of a novel endosymbiotic clade.</title>
        <authorList>
            <person name="Takahashi K."/>
            <person name="Kuwahara H."/>
            <person name="Horikawa Y."/>
            <person name="Izawa K."/>
            <person name="Kato D."/>
            <person name="Inagaki T."/>
            <person name="Yuki M."/>
            <person name="Ohkuma M."/>
            <person name="Hongoh Y."/>
        </authorList>
    </citation>
    <scope>NUCLEOTIDE SEQUENCE</scope>
    <source>
        <strain evidence="15">CfP3-15</strain>
    </source>
</reference>
<dbReference type="Gene3D" id="1.10.730.10">
    <property type="entry name" value="Isoleucyl-tRNA Synthetase, Domain 1"/>
    <property type="match status" value="1"/>
</dbReference>
<evidence type="ECO:0000256" key="1">
    <source>
        <dbReference type="ARBA" id="ARBA00004496"/>
    </source>
</evidence>
<dbReference type="Gene3D" id="3.40.50.620">
    <property type="entry name" value="HUPs"/>
    <property type="match status" value="1"/>
</dbReference>
<dbReference type="InterPro" id="IPR001412">
    <property type="entry name" value="aa-tRNA-synth_I_CS"/>
</dbReference>
<protein>
    <recommendedName>
        <fullName evidence="11">Arginine--tRNA ligase</fullName>
        <ecNumber evidence="11">6.1.1.19</ecNumber>
    </recommendedName>
    <alternativeName>
        <fullName evidence="11">Arginyl-tRNA synthetase</fullName>
        <shortName evidence="11">ArgRS</shortName>
    </alternativeName>
</protein>
<keyword evidence="7 11" id="KW-0067">ATP-binding</keyword>
<keyword evidence="6 11" id="KW-0547">Nucleotide-binding</keyword>
<evidence type="ECO:0000256" key="12">
    <source>
        <dbReference type="RuleBase" id="RU363038"/>
    </source>
</evidence>
<feature type="domain" description="Arginyl tRNA synthetase N-terminal" evidence="14">
    <location>
        <begin position="10"/>
        <end position="108"/>
    </location>
</feature>
<dbReference type="FunFam" id="3.40.50.620:FF:000062">
    <property type="entry name" value="Arginine--tRNA ligase"/>
    <property type="match status" value="1"/>
</dbReference>
<organism evidence="15">
    <name type="scientific">Candidatus Improbicoccus pseudotrichonymphae</name>
    <dbReference type="NCBI Taxonomy" id="3033792"/>
    <lineage>
        <taxon>Bacteria</taxon>
        <taxon>Bacillati</taxon>
        <taxon>Bacillota</taxon>
        <taxon>Clostridia</taxon>
        <taxon>Candidatus Improbicoccus</taxon>
    </lineage>
</organism>
<keyword evidence="4 11" id="KW-0963">Cytoplasm</keyword>
<dbReference type="Pfam" id="PF00750">
    <property type="entry name" value="tRNA-synt_1d"/>
    <property type="match status" value="1"/>
</dbReference>
<dbReference type="GO" id="GO:0005524">
    <property type="term" value="F:ATP binding"/>
    <property type="evidence" value="ECO:0007669"/>
    <property type="project" value="UniProtKB-UniRule"/>
</dbReference>
<dbReference type="SMART" id="SM01016">
    <property type="entry name" value="Arg_tRNA_synt_N"/>
    <property type="match status" value="1"/>
</dbReference>
<sequence>MSYIFIDVRKKIAEIVGQSVKEAIDSKELVLNFVSPDKLFSKISIEIPNNRGYGEFSSNIALISTGFFRLPASEISEIILKYINKNCNLCGFIEFCKIENGGFLNFYMNSTFFCKIVKEIDNFGDDYGNSDFGSMCELNNNTFIESNKYSKMPKKILIEYVSANPTGPMHIGNARLGALGDCIAQLLLKSGFAVDKEFYVNDAGNQIEKFGQSLSARYEQIFDEKAIFPDDGYKGEDIKILAKSFADIFNDKYINEDYEVRKRALIDFSLPKNIEKMKNDLEKYKIIFDNWFYESQLYKNGDIEKVVKLLKENSAVFESEGCTFFRTTDFGEDKNEVLIRKNGIPTYFAADIAYHFNKFLIRNYDICINVWGADHHGHISRMKCALKVLGIDPNRLKIITVQLVNVIRNGEINKMSKRDGRAEKLDRFIEEVGVDSARFIFNMQNFNSKMDFDVELAKKNDMSNPIYYIQYAYVRFASIIRTFDLNKIDFNKLNLSVLNSTEEKELIFKLSSFPYEVIESVKKLNPSKISRYMIDLASLCHKFYTEKRVENSDENLSYSRLLLCIQASKVIKTALNMIKISIPKYM</sequence>
<keyword evidence="9 11" id="KW-0030">Aminoacyl-tRNA synthetase</keyword>
<evidence type="ECO:0000256" key="7">
    <source>
        <dbReference type="ARBA" id="ARBA00022840"/>
    </source>
</evidence>
<dbReference type="PRINTS" id="PR01038">
    <property type="entry name" value="TRNASYNTHARG"/>
</dbReference>
<evidence type="ECO:0000256" key="2">
    <source>
        <dbReference type="ARBA" id="ARBA00005594"/>
    </source>
</evidence>
<comment type="catalytic activity">
    <reaction evidence="10 11">
        <text>tRNA(Arg) + L-arginine + ATP = L-arginyl-tRNA(Arg) + AMP + diphosphate</text>
        <dbReference type="Rhea" id="RHEA:20301"/>
        <dbReference type="Rhea" id="RHEA-COMP:9658"/>
        <dbReference type="Rhea" id="RHEA-COMP:9673"/>
        <dbReference type="ChEBI" id="CHEBI:30616"/>
        <dbReference type="ChEBI" id="CHEBI:32682"/>
        <dbReference type="ChEBI" id="CHEBI:33019"/>
        <dbReference type="ChEBI" id="CHEBI:78442"/>
        <dbReference type="ChEBI" id="CHEBI:78513"/>
        <dbReference type="ChEBI" id="CHEBI:456215"/>
        <dbReference type="EC" id="6.1.1.19"/>
    </reaction>
</comment>
<dbReference type="Pfam" id="PF03485">
    <property type="entry name" value="Arg_tRNA_synt_N"/>
    <property type="match status" value="1"/>
</dbReference>
<dbReference type="SMART" id="SM00836">
    <property type="entry name" value="DALR_1"/>
    <property type="match status" value="1"/>
</dbReference>
<dbReference type="EMBL" id="AP027924">
    <property type="protein sequence ID" value="BED91846.1"/>
    <property type="molecule type" value="Genomic_DNA"/>
</dbReference>
<dbReference type="SUPFAM" id="SSF55190">
    <property type="entry name" value="Arginyl-tRNA synthetase (ArgRS), N-terminal 'additional' domain"/>
    <property type="match status" value="1"/>
</dbReference>
<dbReference type="PANTHER" id="PTHR11956:SF5">
    <property type="entry name" value="ARGININE--TRNA LIGASE, CYTOPLASMIC"/>
    <property type="match status" value="1"/>
</dbReference>
<evidence type="ECO:0000256" key="11">
    <source>
        <dbReference type="HAMAP-Rule" id="MF_00123"/>
    </source>
</evidence>
<proteinExistence type="inferred from homology"/>
<dbReference type="Gene3D" id="3.30.1360.70">
    <property type="entry name" value="Arginyl tRNA synthetase N-terminal domain"/>
    <property type="match status" value="1"/>
</dbReference>
<accession>A0AA48HUX4</accession>
<dbReference type="NCBIfam" id="TIGR00456">
    <property type="entry name" value="argS"/>
    <property type="match status" value="1"/>
</dbReference>
<dbReference type="InterPro" id="IPR036695">
    <property type="entry name" value="Arg-tRNA-synth_N_sf"/>
</dbReference>
<comment type="subcellular location">
    <subcellularLocation>
        <location evidence="1 11">Cytoplasm</location>
    </subcellularLocation>
</comment>
<dbReference type="InterPro" id="IPR035684">
    <property type="entry name" value="ArgRS_core"/>
</dbReference>
<evidence type="ECO:0000256" key="8">
    <source>
        <dbReference type="ARBA" id="ARBA00022917"/>
    </source>
</evidence>
<dbReference type="GO" id="GO:0006420">
    <property type="term" value="P:arginyl-tRNA aminoacylation"/>
    <property type="evidence" value="ECO:0007669"/>
    <property type="project" value="UniProtKB-UniRule"/>
</dbReference>
<dbReference type="InterPro" id="IPR009080">
    <property type="entry name" value="tRNAsynth_Ia_anticodon-bd"/>
</dbReference>
<dbReference type="InterPro" id="IPR005148">
    <property type="entry name" value="Arg-tRNA-synth_N"/>
</dbReference>
<keyword evidence="5 11" id="KW-0436">Ligase</keyword>
<dbReference type="InterPro" id="IPR001278">
    <property type="entry name" value="Arg-tRNA-ligase"/>
</dbReference>
<dbReference type="Pfam" id="PF05746">
    <property type="entry name" value="DALR_1"/>
    <property type="match status" value="1"/>
</dbReference>
<dbReference type="GO" id="GO:0005737">
    <property type="term" value="C:cytoplasm"/>
    <property type="evidence" value="ECO:0007669"/>
    <property type="project" value="UniProtKB-SubCell"/>
</dbReference>
<evidence type="ECO:0000256" key="9">
    <source>
        <dbReference type="ARBA" id="ARBA00023146"/>
    </source>
</evidence>
<evidence type="ECO:0000313" key="15">
    <source>
        <dbReference type="EMBL" id="BED91846.1"/>
    </source>
</evidence>
<dbReference type="CDD" id="cd00671">
    <property type="entry name" value="ArgRS_core"/>
    <property type="match status" value="1"/>
</dbReference>
<evidence type="ECO:0000256" key="3">
    <source>
        <dbReference type="ARBA" id="ARBA00011245"/>
    </source>
</evidence>
<name>A0AA48HUX4_9FIRM</name>
<feature type="short sequence motif" description="'HIGH' region" evidence="11">
    <location>
        <begin position="163"/>
        <end position="173"/>
    </location>
</feature>
<comment type="subunit">
    <text evidence="3 11">Monomer.</text>
</comment>
<dbReference type="InterPro" id="IPR008909">
    <property type="entry name" value="DALR_anticod-bd"/>
</dbReference>
<dbReference type="SUPFAM" id="SSF47323">
    <property type="entry name" value="Anticodon-binding domain of a subclass of class I aminoacyl-tRNA synthetases"/>
    <property type="match status" value="1"/>
</dbReference>
<evidence type="ECO:0000259" key="13">
    <source>
        <dbReference type="SMART" id="SM00836"/>
    </source>
</evidence>
<feature type="domain" description="DALR anticodon binding" evidence="13">
    <location>
        <begin position="469"/>
        <end position="586"/>
    </location>
</feature>
<dbReference type="GO" id="GO:0004814">
    <property type="term" value="F:arginine-tRNA ligase activity"/>
    <property type="evidence" value="ECO:0007669"/>
    <property type="project" value="UniProtKB-UniRule"/>
</dbReference>
<dbReference type="PANTHER" id="PTHR11956">
    <property type="entry name" value="ARGINYL-TRNA SYNTHETASE"/>
    <property type="match status" value="1"/>
</dbReference>
<evidence type="ECO:0000259" key="14">
    <source>
        <dbReference type="SMART" id="SM01016"/>
    </source>
</evidence>
<dbReference type="HAMAP" id="MF_00123">
    <property type="entry name" value="Arg_tRNA_synth"/>
    <property type="match status" value="1"/>
</dbReference>
<keyword evidence="8 11" id="KW-0648">Protein biosynthesis</keyword>
<dbReference type="InterPro" id="IPR014729">
    <property type="entry name" value="Rossmann-like_a/b/a_fold"/>
</dbReference>
<dbReference type="AlphaFoldDB" id="A0AA48HUX4"/>
<dbReference type="SUPFAM" id="SSF52374">
    <property type="entry name" value="Nucleotidylyl transferase"/>
    <property type="match status" value="1"/>
</dbReference>